<proteinExistence type="predicted"/>
<organism evidence="2 3">
    <name type="scientific">Arctia plantaginis</name>
    <name type="common">Wood tiger moth</name>
    <name type="synonym">Phalaena plantaginis</name>
    <dbReference type="NCBI Taxonomy" id="874455"/>
    <lineage>
        <taxon>Eukaryota</taxon>
        <taxon>Metazoa</taxon>
        <taxon>Ecdysozoa</taxon>
        <taxon>Arthropoda</taxon>
        <taxon>Hexapoda</taxon>
        <taxon>Insecta</taxon>
        <taxon>Pterygota</taxon>
        <taxon>Neoptera</taxon>
        <taxon>Endopterygota</taxon>
        <taxon>Lepidoptera</taxon>
        <taxon>Glossata</taxon>
        <taxon>Ditrysia</taxon>
        <taxon>Noctuoidea</taxon>
        <taxon>Erebidae</taxon>
        <taxon>Arctiinae</taxon>
        <taxon>Arctia</taxon>
    </lineage>
</organism>
<evidence type="ECO:0000313" key="2">
    <source>
        <dbReference type="EMBL" id="CAB3258204.1"/>
    </source>
</evidence>
<protein>
    <submittedName>
        <fullName evidence="2">Uncharacterized protein</fullName>
    </submittedName>
</protein>
<comment type="caution">
    <text evidence="2">The sequence shown here is derived from an EMBL/GenBank/DDBJ whole genome shotgun (WGS) entry which is preliminary data.</text>
</comment>
<name>A0A8S1BEZ1_ARCPL</name>
<evidence type="ECO:0000256" key="1">
    <source>
        <dbReference type="SAM" id="Phobius"/>
    </source>
</evidence>
<keyword evidence="1" id="KW-0812">Transmembrane</keyword>
<reference evidence="2 3" key="1">
    <citation type="submission" date="2020-04" db="EMBL/GenBank/DDBJ databases">
        <authorList>
            <person name="Wallbank WR R."/>
            <person name="Pardo Diaz C."/>
            <person name="Kozak K."/>
            <person name="Martin S."/>
            <person name="Jiggins C."/>
            <person name="Moest M."/>
            <person name="Warren A I."/>
            <person name="Byers J.R.P. K."/>
            <person name="Montejo-Kovacevich G."/>
            <person name="Yen C E."/>
        </authorList>
    </citation>
    <scope>NUCLEOTIDE SEQUENCE [LARGE SCALE GENOMIC DNA]</scope>
</reference>
<feature type="transmembrane region" description="Helical" evidence="1">
    <location>
        <begin position="130"/>
        <end position="154"/>
    </location>
</feature>
<sequence>MRRSRRCYSLRLLWRNKVNITTQITASRRGKQVALMIRRAAAGQSRAPARPTHVSNQLNIEEVAFKTTYIPLMDKPWAERRGHESAWKYILNNIEKNIDNMDSTTKTVDVLVPEARMGGRPGLWEVHGNVWSAALGAVIGAGIVLLIAAFVLMWRKPRTRELPLLAPMDVGHNEGVKIISLNYNLKYQHKYQARS</sequence>
<dbReference type="EMBL" id="CADEBC010000596">
    <property type="protein sequence ID" value="CAB3258204.1"/>
    <property type="molecule type" value="Genomic_DNA"/>
</dbReference>
<dbReference type="Proteomes" id="UP000494106">
    <property type="component" value="Unassembled WGS sequence"/>
</dbReference>
<keyword evidence="3" id="KW-1185">Reference proteome</keyword>
<evidence type="ECO:0000313" key="3">
    <source>
        <dbReference type="Proteomes" id="UP000494106"/>
    </source>
</evidence>
<keyword evidence="1" id="KW-0472">Membrane</keyword>
<accession>A0A8S1BEZ1</accession>
<gene>
    <name evidence="2" type="ORF">APLA_LOCUS16381</name>
</gene>
<dbReference type="AlphaFoldDB" id="A0A8S1BEZ1"/>
<keyword evidence="1" id="KW-1133">Transmembrane helix</keyword>
<dbReference type="OrthoDB" id="7440594at2759"/>